<proteinExistence type="predicted"/>
<accession>A0A915J9U2</accession>
<dbReference type="Proteomes" id="UP000887565">
    <property type="component" value="Unplaced"/>
</dbReference>
<dbReference type="WBParaSite" id="nRc.2.0.1.t22456-RA">
    <property type="protein sequence ID" value="nRc.2.0.1.t22456-RA"/>
    <property type="gene ID" value="nRc.2.0.1.g22456"/>
</dbReference>
<dbReference type="AlphaFoldDB" id="A0A915J9U2"/>
<organism evidence="1 2">
    <name type="scientific">Romanomermis culicivorax</name>
    <name type="common">Nematode worm</name>
    <dbReference type="NCBI Taxonomy" id="13658"/>
    <lineage>
        <taxon>Eukaryota</taxon>
        <taxon>Metazoa</taxon>
        <taxon>Ecdysozoa</taxon>
        <taxon>Nematoda</taxon>
        <taxon>Enoplea</taxon>
        <taxon>Dorylaimia</taxon>
        <taxon>Mermithida</taxon>
        <taxon>Mermithoidea</taxon>
        <taxon>Mermithidae</taxon>
        <taxon>Romanomermis</taxon>
    </lineage>
</organism>
<evidence type="ECO:0000313" key="1">
    <source>
        <dbReference type="Proteomes" id="UP000887565"/>
    </source>
</evidence>
<name>A0A915J9U2_ROMCU</name>
<sequence length="105" mass="11285">MEGEPVNIRGGSAPLMSGLVAHNKTPLGVVEESAGTVKSAAVTENLNTTVTVVTTRPPPPAYRNDSVFQPEFTKAVAEASMAAKLEIWRLSTTWAEEMEQKRETA</sequence>
<evidence type="ECO:0000313" key="2">
    <source>
        <dbReference type="WBParaSite" id="nRc.2.0.1.t22456-RA"/>
    </source>
</evidence>
<keyword evidence="1" id="KW-1185">Reference proteome</keyword>
<reference evidence="2" key="1">
    <citation type="submission" date="2022-11" db="UniProtKB">
        <authorList>
            <consortium name="WormBaseParasite"/>
        </authorList>
    </citation>
    <scope>IDENTIFICATION</scope>
</reference>
<protein>
    <submittedName>
        <fullName evidence="2">Uncharacterized protein</fullName>
    </submittedName>
</protein>